<reference evidence="6 7" key="2">
    <citation type="journal article" date="2011" name="J. Bacteriol.">
        <title>Complete genome sequence of strain HTCC2503T of Parvularcula bermudensis, the type species of the order "Parvularculales" in the class Alphaproteobacteria.</title>
        <authorList>
            <person name="Oh H.M."/>
            <person name="Kang I."/>
            <person name="Vergin K.L."/>
            <person name="Kang D."/>
            <person name="Rhee K.H."/>
            <person name="Giovannoni S.J."/>
            <person name="Cho J.C."/>
        </authorList>
    </citation>
    <scope>NUCLEOTIDE SEQUENCE [LARGE SCALE GENOMIC DNA]</scope>
    <source>
        <strain evidence="7">ATCC BAA-594 / HTCC2503 / KCTC 12087</strain>
    </source>
</reference>
<dbReference type="InterPro" id="IPR002123">
    <property type="entry name" value="Plipid/glycerol_acylTrfase"/>
</dbReference>
<evidence type="ECO:0000256" key="1">
    <source>
        <dbReference type="ARBA" id="ARBA00005189"/>
    </source>
</evidence>
<keyword evidence="3 6" id="KW-0012">Acyltransferase</keyword>
<dbReference type="Pfam" id="PF01553">
    <property type="entry name" value="Acyltransferase"/>
    <property type="match status" value="1"/>
</dbReference>
<evidence type="ECO:0000313" key="6">
    <source>
        <dbReference type="EMBL" id="ADM08636.1"/>
    </source>
</evidence>
<dbReference type="HOGENOM" id="CLU_491625_0_0_5"/>
<evidence type="ECO:0000259" key="5">
    <source>
        <dbReference type="SMART" id="SM00563"/>
    </source>
</evidence>
<dbReference type="PANTHER" id="PTHR10434">
    <property type="entry name" value="1-ACYL-SN-GLYCEROL-3-PHOSPHATE ACYLTRANSFERASE"/>
    <property type="match status" value="1"/>
</dbReference>
<feature type="domain" description="Phospholipid/glycerol acyltransferase" evidence="5">
    <location>
        <begin position="69"/>
        <end position="184"/>
    </location>
</feature>
<dbReference type="GO" id="GO:0006654">
    <property type="term" value="P:phosphatidic acid biosynthetic process"/>
    <property type="evidence" value="ECO:0007669"/>
    <property type="project" value="TreeGrafter"/>
</dbReference>
<dbReference type="OrthoDB" id="5290997at2"/>
<name>E0TCP7_PARBH</name>
<keyword evidence="4" id="KW-0812">Transmembrane</keyword>
<comment type="pathway">
    <text evidence="1">Lipid metabolism.</text>
</comment>
<dbReference type="SMART" id="SM00563">
    <property type="entry name" value="PlsC"/>
    <property type="match status" value="1"/>
</dbReference>
<dbReference type="eggNOG" id="COG0204">
    <property type="taxonomic scope" value="Bacteria"/>
</dbReference>
<keyword evidence="4" id="KW-0472">Membrane</keyword>
<dbReference type="InterPro" id="IPR018666">
    <property type="entry name" value="DUF2125"/>
</dbReference>
<feature type="transmembrane region" description="Helical" evidence="4">
    <location>
        <begin position="251"/>
        <end position="271"/>
    </location>
</feature>
<evidence type="ECO:0000256" key="4">
    <source>
        <dbReference type="SAM" id="Phobius"/>
    </source>
</evidence>
<dbReference type="EMBL" id="CP002156">
    <property type="protein sequence ID" value="ADM08636.1"/>
    <property type="molecule type" value="Genomic_DNA"/>
</dbReference>
<dbReference type="Pfam" id="PF09898">
    <property type="entry name" value="DUF2125"/>
    <property type="match status" value="1"/>
</dbReference>
<reference evidence="7" key="1">
    <citation type="submission" date="2010-08" db="EMBL/GenBank/DDBJ databases">
        <title>Genome sequence of Parvularcula bermudensis HTCC2503.</title>
        <authorList>
            <person name="Kang D.-M."/>
            <person name="Oh H.-M."/>
            <person name="Cho J.-C."/>
        </authorList>
    </citation>
    <scope>NUCLEOTIDE SEQUENCE [LARGE SCALE GENOMIC DNA]</scope>
    <source>
        <strain evidence="7">ATCC BAA-594 / HTCC2503 / KCTC 12087</strain>
    </source>
</reference>
<dbReference type="SUPFAM" id="SSF69593">
    <property type="entry name" value="Glycerol-3-phosphate (1)-acyltransferase"/>
    <property type="match status" value="1"/>
</dbReference>
<protein>
    <submittedName>
        <fullName evidence="6">1-Acyl-sn-glycerol-3-phosphate acyltransferase</fullName>
    </submittedName>
</protein>
<evidence type="ECO:0000313" key="7">
    <source>
        <dbReference type="Proteomes" id="UP000001302"/>
    </source>
</evidence>
<dbReference type="CDD" id="cd07989">
    <property type="entry name" value="LPLAT_AGPAT-like"/>
    <property type="match status" value="1"/>
</dbReference>
<proteinExistence type="predicted"/>
<accession>E0TCP7</accession>
<dbReference type="KEGG" id="pbr:PB2503_02797"/>
<keyword evidence="7" id="KW-1185">Reference proteome</keyword>
<dbReference type="PANTHER" id="PTHR10434:SF40">
    <property type="entry name" value="1-ACYL-SN-GLYCEROL-3-PHOSPHATE ACYLTRANSFERASE"/>
    <property type="match status" value="1"/>
</dbReference>
<keyword evidence="4" id="KW-1133">Transmembrane helix</keyword>
<dbReference type="Proteomes" id="UP000001302">
    <property type="component" value="Chromosome"/>
</dbReference>
<keyword evidence="2 6" id="KW-0808">Transferase</keyword>
<dbReference type="GO" id="GO:0003841">
    <property type="term" value="F:1-acylglycerol-3-phosphate O-acyltransferase activity"/>
    <property type="evidence" value="ECO:0007669"/>
    <property type="project" value="TreeGrafter"/>
</dbReference>
<evidence type="ECO:0000256" key="2">
    <source>
        <dbReference type="ARBA" id="ARBA00022679"/>
    </source>
</evidence>
<evidence type="ECO:0000256" key="3">
    <source>
        <dbReference type="ARBA" id="ARBA00023315"/>
    </source>
</evidence>
<dbReference type="RefSeq" id="WP_013299610.1">
    <property type="nucleotide sequence ID" value="NC_014414.1"/>
</dbReference>
<dbReference type="eggNOG" id="COG4093">
    <property type="taxonomic scope" value="Bacteria"/>
</dbReference>
<gene>
    <name evidence="6" type="ordered locus">PB2503_02797</name>
</gene>
<dbReference type="STRING" id="314260.PB2503_02797"/>
<organism evidence="6 7">
    <name type="scientific">Parvularcula bermudensis (strain ATCC BAA-594 / HTCC2503 / KCTC 12087)</name>
    <dbReference type="NCBI Taxonomy" id="314260"/>
    <lineage>
        <taxon>Bacteria</taxon>
        <taxon>Pseudomonadati</taxon>
        <taxon>Pseudomonadota</taxon>
        <taxon>Alphaproteobacteria</taxon>
        <taxon>Parvularculales</taxon>
        <taxon>Parvularculaceae</taxon>
        <taxon>Parvularcula</taxon>
    </lineage>
</organism>
<feature type="transmembrane region" description="Helical" evidence="4">
    <location>
        <begin position="6"/>
        <end position="29"/>
    </location>
</feature>
<dbReference type="AlphaFoldDB" id="E0TCP7"/>
<sequence>MAYLRGLFFTLFMIVVTLVMGIIFLPALVRPSWTWAIAKLWARTLLAGLHGICGIGDRISGKDRLIAPAIVAANHQSMWETLRLTLLLPRPVFVLKKELRSIPIFGQWTASLGFIFIDRAAGANALRQMLADAVTAIEKGASHIVIFPEGTRAAPGEDVPFQPGVAALARQLDLPVIPMVHNSGHYWLTPGPRKEPGHIHLSILPLLSAELKRAELQRRLKTTISTEKERLFAMTKSPPSSEAAPRAQRRFLIIPLIVAGLLLGGYSFLWFRGAEMMKRELASFVATQQAMGREITYDDLSIRGFPLSLRAQVDRFSWRAPEAWRWSGDRLHTIAMPWELDRLILAPRGLQTIEYRGVKAQVTPGTLRLGIAAHAFSAEARDLSAALPEGTLKVEQVSTNAQTTEDHRTVLVVTAAGLRFTDPTGASAILNGLNIAAEITPSGGVMLDLGEMAIAGTADKGGVTYLRLEGEVTSLDPATASGRLTLTYRDPRALIDTLRRFDLAPDETLNQAEVALNTFRAGQTQASVPLRLEEGVVFLDILDGLPLLRLPPNR</sequence>